<evidence type="ECO:0000313" key="3">
    <source>
        <dbReference type="EMBL" id="KAA0162348.1"/>
    </source>
</evidence>
<sequence length="86" mass="9499">MKATRAVMGGGRRFFHPRYVWSPAGGYWNDGSAAAAGRKWLLFGGAGMLIFAVSRYSSSHEKLRNPDGQDMVPSALLRTRDAPERQ</sequence>
<dbReference type="OrthoDB" id="191492at2759"/>
<evidence type="ECO:0000313" key="4">
    <source>
        <dbReference type="EMBL" id="KAA0167742.1"/>
    </source>
</evidence>
<dbReference type="Proteomes" id="UP000323011">
    <property type="component" value="Unassembled WGS sequence"/>
</dbReference>
<dbReference type="EMBL" id="VLTN01000066">
    <property type="protein sequence ID" value="KAA0147503.1"/>
    <property type="molecule type" value="Genomic_DNA"/>
</dbReference>
<accession>A0A5A8DAS0</accession>
<evidence type="ECO:0000313" key="7">
    <source>
        <dbReference type="Proteomes" id="UP000323011"/>
    </source>
</evidence>
<protein>
    <submittedName>
        <fullName evidence="3">Uncharacterized protein</fullName>
    </submittedName>
</protein>
<evidence type="ECO:0000313" key="8">
    <source>
        <dbReference type="Proteomes" id="UP000324907"/>
    </source>
</evidence>
<keyword evidence="7" id="KW-1185">Reference proteome</keyword>
<dbReference type="AlphaFoldDB" id="A0A5A8DAS0"/>
<gene>
    <name evidence="5" type="ORF">FNF27_01732</name>
    <name evidence="3" type="ORF">FNF28_04767</name>
    <name evidence="2" type="ORF">FNF29_07349</name>
    <name evidence="4" type="ORF">FNF31_00677</name>
</gene>
<comment type="caution">
    <text evidence="3">The sequence shown here is derived from an EMBL/GenBank/DDBJ whole genome shotgun (WGS) entry which is preliminary data.</text>
</comment>
<evidence type="ECO:0000313" key="2">
    <source>
        <dbReference type="EMBL" id="KAA0147503.1"/>
    </source>
</evidence>
<evidence type="ECO:0000313" key="6">
    <source>
        <dbReference type="Proteomes" id="UP000322899"/>
    </source>
</evidence>
<name>A0A5A8DAS0_CAFRO</name>
<evidence type="ECO:0000313" key="9">
    <source>
        <dbReference type="Proteomes" id="UP000325113"/>
    </source>
</evidence>
<dbReference type="Proteomes" id="UP000325113">
    <property type="component" value="Unassembled WGS sequence"/>
</dbReference>
<evidence type="ECO:0000256" key="1">
    <source>
        <dbReference type="SAM" id="MobiDB-lite"/>
    </source>
</evidence>
<dbReference type="EMBL" id="VLTL01000082">
    <property type="protein sequence ID" value="KAA0162348.1"/>
    <property type="molecule type" value="Genomic_DNA"/>
</dbReference>
<organism evidence="3 8">
    <name type="scientific">Cafeteria roenbergensis</name>
    <name type="common">Marine flagellate</name>
    <dbReference type="NCBI Taxonomy" id="33653"/>
    <lineage>
        <taxon>Eukaryota</taxon>
        <taxon>Sar</taxon>
        <taxon>Stramenopiles</taxon>
        <taxon>Bigyra</taxon>
        <taxon>Opalozoa</taxon>
        <taxon>Bicosoecida</taxon>
        <taxon>Cafeteriaceae</taxon>
        <taxon>Cafeteria</taxon>
    </lineage>
</organism>
<feature type="region of interest" description="Disordered" evidence="1">
    <location>
        <begin position="60"/>
        <end position="86"/>
    </location>
</feature>
<proteinExistence type="predicted"/>
<dbReference type="EMBL" id="VLTM01000004">
    <property type="protein sequence ID" value="KAA0167742.1"/>
    <property type="molecule type" value="Genomic_DNA"/>
</dbReference>
<dbReference type="EMBL" id="VLTO01000006">
    <property type="protein sequence ID" value="KAA0176910.1"/>
    <property type="molecule type" value="Genomic_DNA"/>
</dbReference>
<reference evidence="6 7" key="1">
    <citation type="submission" date="2019-07" db="EMBL/GenBank/DDBJ databases">
        <title>Genomes of Cafeteria roenbergensis.</title>
        <authorList>
            <person name="Fischer M.G."/>
            <person name="Hackl T."/>
            <person name="Roman M."/>
        </authorList>
    </citation>
    <scope>NUCLEOTIDE SEQUENCE [LARGE SCALE GENOMIC DNA]</scope>
    <source>
        <strain evidence="2 7">BVI</strain>
        <strain evidence="4 9">Cflag</strain>
        <strain evidence="5 6">E4-10P</strain>
        <strain evidence="3 8">RCC970-E3</strain>
    </source>
</reference>
<dbReference type="Proteomes" id="UP000322899">
    <property type="component" value="Unassembled WGS sequence"/>
</dbReference>
<dbReference type="Proteomes" id="UP000324907">
    <property type="component" value="Unassembled WGS sequence"/>
</dbReference>
<evidence type="ECO:0000313" key="5">
    <source>
        <dbReference type="EMBL" id="KAA0176910.1"/>
    </source>
</evidence>